<comment type="caution">
    <text evidence="2">The sequence shown here is derived from an EMBL/GenBank/DDBJ whole genome shotgun (WGS) entry which is preliminary data.</text>
</comment>
<dbReference type="EMBL" id="CAWVOK010000035">
    <property type="protein sequence ID" value="CAK8163618.1"/>
    <property type="molecule type" value="Genomic_DNA"/>
</dbReference>
<gene>
    <name evidence="2" type="ORF">CAXC1_90013</name>
</gene>
<evidence type="ECO:0000313" key="2">
    <source>
        <dbReference type="EMBL" id="CAK8163618.1"/>
    </source>
</evidence>
<evidence type="ECO:0000313" key="3">
    <source>
        <dbReference type="Proteomes" id="UP001314181"/>
    </source>
</evidence>
<dbReference type="RefSeq" id="WP_338364999.1">
    <property type="nucleotide sequence ID" value="NZ_CAWVOK010000035.1"/>
</dbReference>
<organism evidence="2 3">
    <name type="scientific">Candidatus Xenohaliotis californiensis</name>
    <dbReference type="NCBI Taxonomy" id="84677"/>
    <lineage>
        <taxon>Bacteria</taxon>
        <taxon>Pseudomonadati</taxon>
        <taxon>Pseudomonadota</taxon>
        <taxon>Alphaproteobacteria</taxon>
        <taxon>Rickettsiales</taxon>
        <taxon>Anaplasmataceae</taxon>
        <taxon>Candidatus Xenohaliotis</taxon>
    </lineage>
</organism>
<keyword evidence="3" id="KW-1185">Reference proteome</keyword>
<feature type="transmembrane region" description="Helical" evidence="1">
    <location>
        <begin position="7"/>
        <end position="25"/>
    </location>
</feature>
<feature type="transmembrane region" description="Helical" evidence="1">
    <location>
        <begin position="37"/>
        <end position="66"/>
    </location>
</feature>
<dbReference type="Proteomes" id="UP001314181">
    <property type="component" value="Unassembled WGS sequence"/>
</dbReference>
<evidence type="ECO:0008006" key="4">
    <source>
        <dbReference type="Google" id="ProtNLM"/>
    </source>
</evidence>
<keyword evidence="1" id="KW-1133">Transmembrane helix</keyword>
<sequence length="415" mass="48268">MLKAIKHLCMLIVILFVAWYAHLTLPSLNFKYSDYEISVSFGLILFCAIYICLFFVAIYNTVLFFLSIPKRFYDKHHNNRYEHGMIALMEAFIGILSDNLVTTKMFYYKARTILGDVAEVMVIKAYILLMENNKVKANIEFSKLLNYDDTRLLGIKFLKDSNKDINLDNLILMASKSLSTMYQPDWFKRLVLKLWSENGSWNEVIKYVDSAGRKHKKFLLPYKAWCLYNLAVDICKDGNIKKAKHILEELMLIDKNNLGYILEYSRVLYHIDGVKVAKKFLLHQYKLLKLPLISREIILILQKNKVMDIEKRALLNNFFKVNASDPWPLIELFNILIADRCYSEIDVVVERLAEISSTELLAKLFSLKLALLINGVNSVDLSVKIDIIINTEKNLLLDKSIVLKYNKFDLLLNSK</sequence>
<keyword evidence="1" id="KW-0472">Membrane</keyword>
<reference evidence="2 3" key="1">
    <citation type="submission" date="2024-01" db="EMBL/GenBank/DDBJ databases">
        <authorList>
            <person name="Kunselman E."/>
        </authorList>
    </citation>
    <scope>NUCLEOTIDE SEQUENCE [LARGE SCALE GENOMIC DNA]</scope>
    <source>
        <strain evidence="2">2 abalone samples</strain>
    </source>
</reference>
<evidence type="ECO:0000256" key="1">
    <source>
        <dbReference type="SAM" id="Phobius"/>
    </source>
</evidence>
<protein>
    <recommendedName>
        <fullName evidence="4">HemY N-terminal domain-containing protein</fullName>
    </recommendedName>
</protein>
<name>A0ABM9N9L6_9RICK</name>
<proteinExistence type="predicted"/>
<keyword evidence="1" id="KW-0812">Transmembrane</keyword>
<accession>A0ABM9N9L6</accession>